<dbReference type="Pfam" id="PF15554">
    <property type="entry name" value="FSIP1"/>
    <property type="match status" value="1"/>
</dbReference>
<dbReference type="PANTHER" id="PTHR22012">
    <property type="entry name" value="FIBROUS SHEATH INTERACTING PROTEIN 1"/>
    <property type="match status" value="1"/>
</dbReference>
<comment type="similarity">
    <text evidence="1">Belongs to the FSIP1 family.</text>
</comment>
<dbReference type="AlphaFoldDB" id="A0A8S3YSZ8"/>
<evidence type="ECO:0000256" key="1">
    <source>
        <dbReference type="ARBA" id="ARBA00010495"/>
    </source>
</evidence>
<evidence type="ECO:0000256" key="4">
    <source>
        <dbReference type="SAM" id="MobiDB-lite"/>
    </source>
</evidence>
<dbReference type="InterPro" id="IPR026246">
    <property type="entry name" value="Fsip1"/>
</dbReference>
<dbReference type="PRINTS" id="PR02075">
    <property type="entry name" value="FIBSHEATHIP1"/>
</dbReference>
<evidence type="ECO:0000256" key="2">
    <source>
        <dbReference type="ARBA" id="ARBA00019480"/>
    </source>
</evidence>
<evidence type="ECO:0000313" key="5">
    <source>
        <dbReference type="EMBL" id="CAG5120043.1"/>
    </source>
</evidence>
<comment type="caution">
    <text evidence="5">The sequence shown here is derived from an EMBL/GenBank/DDBJ whole genome shotgun (WGS) entry which is preliminary data.</text>
</comment>
<feature type="compositionally biased region" description="Polar residues" evidence="4">
    <location>
        <begin position="155"/>
        <end position="182"/>
    </location>
</feature>
<proteinExistence type="inferred from homology"/>
<sequence>MKEELSNYKRRIKEVENGWSSEANQFETSLESDQEDLQDMDPKLKEAFIKMRRLDKVLFEKIQIEKEVKRKRILLEKRMRQEIEDMTKGVTIPQDIKTNTDKFLALELPASHNEGVTMDEETDLPPVFQTQLEENEAMWRKREATEQSTSEDTETNGSTRAESSMKTAASSARSQAKQGNKSRQQKKDFIKRNKELASQTDQSIPMTDDEKKRLAELLEGLDDLPGPEDGAPDITRSQLRATLQPGEGYCPDADEMKSLSNIDDQLKTLMPNEDYISVLSARTVPQVCCLKMLYMLIVTKLQSVIPKCARLKAEV</sequence>
<name>A0A8S3YSZ8_9EUPU</name>
<keyword evidence="6" id="KW-1185">Reference proteome</keyword>
<accession>A0A8S3YSZ8</accession>
<dbReference type="EMBL" id="CAJHNH020000822">
    <property type="protein sequence ID" value="CAG5120043.1"/>
    <property type="molecule type" value="Genomic_DNA"/>
</dbReference>
<feature type="region of interest" description="Disordered" evidence="4">
    <location>
        <begin position="139"/>
        <end position="188"/>
    </location>
</feature>
<evidence type="ECO:0000256" key="3">
    <source>
        <dbReference type="ARBA" id="ARBA00023054"/>
    </source>
</evidence>
<dbReference type="OrthoDB" id="9946895at2759"/>
<gene>
    <name evidence="5" type="ORF">CUNI_LOCUS5601</name>
</gene>
<dbReference type="Proteomes" id="UP000678393">
    <property type="component" value="Unassembled WGS sequence"/>
</dbReference>
<keyword evidence="3" id="KW-0175">Coiled coil</keyword>
<dbReference type="PANTHER" id="PTHR22012:SF2">
    <property type="entry name" value="FIBROUS SHEATH-INTERACTING PROTEIN 1"/>
    <property type="match status" value="1"/>
</dbReference>
<organism evidence="5 6">
    <name type="scientific">Candidula unifasciata</name>
    <dbReference type="NCBI Taxonomy" id="100452"/>
    <lineage>
        <taxon>Eukaryota</taxon>
        <taxon>Metazoa</taxon>
        <taxon>Spiralia</taxon>
        <taxon>Lophotrochozoa</taxon>
        <taxon>Mollusca</taxon>
        <taxon>Gastropoda</taxon>
        <taxon>Heterobranchia</taxon>
        <taxon>Euthyneura</taxon>
        <taxon>Panpulmonata</taxon>
        <taxon>Eupulmonata</taxon>
        <taxon>Stylommatophora</taxon>
        <taxon>Helicina</taxon>
        <taxon>Helicoidea</taxon>
        <taxon>Geomitridae</taxon>
        <taxon>Candidula</taxon>
    </lineage>
</organism>
<evidence type="ECO:0000313" key="6">
    <source>
        <dbReference type="Proteomes" id="UP000678393"/>
    </source>
</evidence>
<protein>
    <recommendedName>
        <fullName evidence="2">Fibrous sheath-interacting protein 1</fullName>
    </recommendedName>
</protein>
<reference evidence="5" key="1">
    <citation type="submission" date="2021-04" db="EMBL/GenBank/DDBJ databases">
        <authorList>
            <consortium name="Molecular Ecology Group"/>
        </authorList>
    </citation>
    <scope>NUCLEOTIDE SEQUENCE</scope>
</reference>